<evidence type="ECO:0000259" key="8">
    <source>
        <dbReference type="PROSITE" id="PS50885"/>
    </source>
</evidence>
<comment type="caution">
    <text evidence="9">The sequence shown here is derived from an EMBL/GenBank/DDBJ whole genome shotgun (WGS) entry which is preliminary data.</text>
</comment>
<dbReference type="SUPFAM" id="SSF158472">
    <property type="entry name" value="HAMP domain-like"/>
    <property type="match status" value="1"/>
</dbReference>
<gene>
    <name evidence="9" type="ORF">Q4481_09970</name>
</gene>
<keyword evidence="3" id="KW-0807">Transducer</keyword>
<feature type="domain" description="Methyl-accepting transducer" evidence="7">
    <location>
        <begin position="348"/>
        <end position="577"/>
    </location>
</feature>
<sequence>MKLTIARSITMFGAIVMVGFLAAVGVMTFALEQLKINGPYYERIVNGKDLVADILPPPMFIVETYMLANELTEDPSLATSHIKRMEELEQEYRGRIAYWDKSTLSPEFKRYLTDNLIPATETFFNALRTDFIPAAKNGDAADLRAHLMDLRGLYRAQKASVETLVKMANTELAAAEDEGNVTAIFFKRMAMLMSVVAIVLLIIGVTFAHRRAVVAIQRMSAYMKKLAAGDYSEAVPYVSRQDEIGEMAASVNIFRQAGLEKIELEEANRQQSALTDAERNLRLDEKNRQAAALEKVVKELGAGLERLSQCNIRMTLDEPFEGEFEVLRRDFNTSISTFQQALTQVLDKAFEINRSCGEMKSSADQLSKRTEQQAAALEETAAALEEISVNVKNSAERANVTRNRAQDVRRDVIASTNVVQNAVAAMERIEHASRQIGTITTVIDEIAFQTNLLALNAGVEAARAGEAGKGFAVVAQEVRELAQRSAHAAKEISSLIAKSNEEVSGGVHLVRNTGEALNKIEKYITDITSDVEAMAHATEEQATGLSEVTSAVNQMDQITQQNAAMVEESAAATHALADNAGQLTDLVNRFQLNRRNRPRDTDDERSRTQQLRRNADMGYRAA</sequence>
<comment type="similarity">
    <text evidence="2">Belongs to the methyl-accepting chemotaxis (MCP) protein family.</text>
</comment>
<feature type="coiled-coil region" evidence="4">
    <location>
        <begin position="360"/>
        <end position="387"/>
    </location>
</feature>
<dbReference type="InterPro" id="IPR051310">
    <property type="entry name" value="MCP_chemotaxis"/>
</dbReference>
<dbReference type="InterPro" id="IPR004089">
    <property type="entry name" value="MCPsignal_dom"/>
</dbReference>
<feature type="domain" description="HAMP" evidence="8">
    <location>
        <begin position="210"/>
        <end position="263"/>
    </location>
</feature>
<feature type="transmembrane region" description="Helical" evidence="6">
    <location>
        <begin position="12"/>
        <end position="31"/>
    </location>
</feature>
<keyword evidence="6" id="KW-0812">Transmembrane</keyword>
<feature type="coiled-coil region" evidence="4">
    <location>
        <begin position="264"/>
        <end position="294"/>
    </location>
</feature>
<keyword evidence="4" id="KW-0175">Coiled coil</keyword>
<dbReference type="Pfam" id="PF00672">
    <property type="entry name" value="HAMP"/>
    <property type="match status" value="1"/>
</dbReference>
<evidence type="ECO:0000256" key="1">
    <source>
        <dbReference type="ARBA" id="ARBA00022500"/>
    </source>
</evidence>
<dbReference type="Gene3D" id="6.10.340.10">
    <property type="match status" value="1"/>
</dbReference>
<dbReference type="Pfam" id="PF00015">
    <property type="entry name" value="MCPsignal"/>
    <property type="match status" value="1"/>
</dbReference>
<protein>
    <submittedName>
        <fullName evidence="9">Methyl-accepting chemotaxis protein</fullName>
    </submittedName>
</protein>
<dbReference type="Proteomes" id="UP001174932">
    <property type="component" value="Unassembled WGS sequence"/>
</dbReference>
<name>A0ABT8YLU9_9HYPH</name>
<keyword evidence="6" id="KW-0472">Membrane</keyword>
<reference evidence="9" key="1">
    <citation type="journal article" date="2015" name="Int. J. Syst. Evol. Microbiol.">
        <title>Rhizobium alvei sp. nov., isolated from a freshwater river.</title>
        <authorList>
            <person name="Sheu S.Y."/>
            <person name="Huang H.W."/>
            <person name="Young C.C."/>
            <person name="Chen W.M."/>
        </authorList>
    </citation>
    <scope>NUCLEOTIDE SEQUENCE</scope>
    <source>
        <strain evidence="9">TNR-22</strain>
    </source>
</reference>
<reference evidence="9" key="2">
    <citation type="submission" date="2023-07" db="EMBL/GenBank/DDBJ databases">
        <authorList>
            <person name="Shen H."/>
        </authorList>
    </citation>
    <scope>NUCLEOTIDE SEQUENCE</scope>
    <source>
        <strain evidence="9">TNR-22</strain>
    </source>
</reference>
<dbReference type="SUPFAM" id="SSF58104">
    <property type="entry name" value="Methyl-accepting chemotaxis protein (MCP) signaling domain"/>
    <property type="match status" value="1"/>
</dbReference>
<dbReference type="CDD" id="cd06225">
    <property type="entry name" value="HAMP"/>
    <property type="match status" value="1"/>
</dbReference>
<feature type="domain" description="HAMP" evidence="8">
    <location>
        <begin position="291"/>
        <end position="343"/>
    </location>
</feature>
<evidence type="ECO:0000256" key="4">
    <source>
        <dbReference type="SAM" id="Coils"/>
    </source>
</evidence>
<dbReference type="SMART" id="SM00304">
    <property type="entry name" value="HAMP"/>
    <property type="match status" value="2"/>
</dbReference>
<evidence type="ECO:0000256" key="2">
    <source>
        <dbReference type="ARBA" id="ARBA00029447"/>
    </source>
</evidence>
<dbReference type="PANTHER" id="PTHR43531:SF11">
    <property type="entry name" value="METHYL-ACCEPTING CHEMOTAXIS PROTEIN 3"/>
    <property type="match status" value="1"/>
</dbReference>
<accession>A0ABT8YLU9</accession>
<dbReference type="CDD" id="cd11386">
    <property type="entry name" value="MCP_signal"/>
    <property type="match status" value="1"/>
</dbReference>
<dbReference type="SMART" id="SM00283">
    <property type="entry name" value="MA"/>
    <property type="match status" value="1"/>
</dbReference>
<dbReference type="RefSeq" id="WP_304376210.1">
    <property type="nucleotide sequence ID" value="NZ_JAUOZU010000007.1"/>
</dbReference>
<evidence type="ECO:0000313" key="10">
    <source>
        <dbReference type="Proteomes" id="UP001174932"/>
    </source>
</evidence>
<feature type="compositionally biased region" description="Basic and acidic residues" evidence="5">
    <location>
        <begin position="598"/>
        <end position="607"/>
    </location>
</feature>
<evidence type="ECO:0000256" key="6">
    <source>
        <dbReference type="SAM" id="Phobius"/>
    </source>
</evidence>
<evidence type="ECO:0000256" key="5">
    <source>
        <dbReference type="SAM" id="MobiDB-lite"/>
    </source>
</evidence>
<dbReference type="PANTHER" id="PTHR43531">
    <property type="entry name" value="PROTEIN ICFG"/>
    <property type="match status" value="1"/>
</dbReference>
<feature type="region of interest" description="Disordered" evidence="5">
    <location>
        <begin position="595"/>
        <end position="622"/>
    </location>
</feature>
<organism evidence="9 10">
    <name type="scientific">Rhizobium alvei</name>
    <dbReference type="NCBI Taxonomy" id="1132659"/>
    <lineage>
        <taxon>Bacteria</taxon>
        <taxon>Pseudomonadati</taxon>
        <taxon>Pseudomonadota</taxon>
        <taxon>Alphaproteobacteria</taxon>
        <taxon>Hyphomicrobiales</taxon>
        <taxon>Rhizobiaceae</taxon>
        <taxon>Rhizobium/Agrobacterium group</taxon>
        <taxon>Rhizobium</taxon>
    </lineage>
</organism>
<keyword evidence="10" id="KW-1185">Reference proteome</keyword>
<evidence type="ECO:0000313" key="9">
    <source>
        <dbReference type="EMBL" id="MDO6964284.1"/>
    </source>
</evidence>
<evidence type="ECO:0000259" key="7">
    <source>
        <dbReference type="PROSITE" id="PS50111"/>
    </source>
</evidence>
<keyword evidence="6" id="KW-1133">Transmembrane helix</keyword>
<evidence type="ECO:0000256" key="3">
    <source>
        <dbReference type="PROSITE-ProRule" id="PRU00284"/>
    </source>
</evidence>
<dbReference type="Gene3D" id="1.10.287.950">
    <property type="entry name" value="Methyl-accepting chemotaxis protein"/>
    <property type="match status" value="1"/>
</dbReference>
<dbReference type="PROSITE" id="PS50111">
    <property type="entry name" value="CHEMOTAXIS_TRANSDUC_2"/>
    <property type="match status" value="1"/>
</dbReference>
<keyword evidence="1" id="KW-0145">Chemotaxis</keyword>
<dbReference type="EMBL" id="JAUOZU010000007">
    <property type="protein sequence ID" value="MDO6964284.1"/>
    <property type="molecule type" value="Genomic_DNA"/>
</dbReference>
<feature type="transmembrane region" description="Helical" evidence="6">
    <location>
        <begin position="190"/>
        <end position="209"/>
    </location>
</feature>
<dbReference type="PROSITE" id="PS50885">
    <property type="entry name" value="HAMP"/>
    <property type="match status" value="2"/>
</dbReference>
<dbReference type="InterPro" id="IPR003660">
    <property type="entry name" value="HAMP_dom"/>
</dbReference>
<proteinExistence type="inferred from homology"/>